<dbReference type="Proteomes" id="UP000037069">
    <property type="component" value="Unassembled WGS sequence"/>
</dbReference>
<dbReference type="EMBL" id="JRES01000699">
    <property type="protein sequence ID" value="KNC29084.1"/>
    <property type="molecule type" value="Genomic_DNA"/>
</dbReference>
<comment type="caution">
    <text evidence="1">The sequence shown here is derived from an EMBL/GenBank/DDBJ whole genome shotgun (WGS) entry which is preliminary data.</text>
</comment>
<accession>A0A0L0CCA3</accession>
<protein>
    <submittedName>
        <fullName evidence="1">Uncharacterized protein</fullName>
    </submittedName>
</protein>
<reference evidence="1 2" key="1">
    <citation type="journal article" date="2015" name="Nat. Commun.">
        <title>Lucilia cuprina genome unlocks parasitic fly biology to underpin future interventions.</title>
        <authorList>
            <person name="Anstead C.A."/>
            <person name="Korhonen P.K."/>
            <person name="Young N.D."/>
            <person name="Hall R.S."/>
            <person name="Jex A.R."/>
            <person name="Murali S.C."/>
            <person name="Hughes D.S."/>
            <person name="Lee S.F."/>
            <person name="Perry T."/>
            <person name="Stroehlein A.J."/>
            <person name="Ansell B.R."/>
            <person name="Breugelmans B."/>
            <person name="Hofmann A."/>
            <person name="Qu J."/>
            <person name="Dugan S."/>
            <person name="Lee S.L."/>
            <person name="Chao H."/>
            <person name="Dinh H."/>
            <person name="Han Y."/>
            <person name="Doddapaneni H.V."/>
            <person name="Worley K.C."/>
            <person name="Muzny D.M."/>
            <person name="Ioannidis P."/>
            <person name="Waterhouse R.M."/>
            <person name="Zdobnov E.M."/>
            <person name="James P.J."/>
            <person name="Bagnall N.H."/>
            <person name="Kotze A.C."/>
            <person name="Gibbs R.A."/>
            <person name="Richards S."/>
            <person name="Batterham P."/>
            <person name="Gasser R.B."/>
        </authorList>
    </citation>
    <scope>NUCLEOTIDE SEQUENCE [LARGE SCALE GENOMIC DNA]</scope>
    <source>
        <strain evidence="1 2">LS</strain>
        <tissue evidence="1">Full body</tissue>
    </source>
</reference>
<gene>
    <name evidence="1" type="ORF">FF38_05526</name>
</gene>
<dbReference type="AlphaFoldDB" id="A0A0L0CCA3"/>
<sequence>MSTPSKFRSSILLSSTTYLAYLPDAFLKQIASDFVALIFIPHFYTLRHFSGEDERQQSSMHELATHRGRISCSHLRKELP</sequence>
<keyword evidence="2" id="KW-1185">Reference proteome</keyword>
<evidence type="ECO:0000313" key="1">
    <source>
        <dbReference type="EMBL" id="KNC29084.1"/>
    </source>
</evidence>
<name>A0A0L0CCA3_LUCCU</name>
<evidence type="ECO:0000313" key="2">
    <source>
        <dbReference type="Proteomes" id="UP000037069"/>
    </source>
</evidence>
<organism evidence="1 2">
    <name type="scientific">Lucilia cuprina</name>
    <name type="common">Green bottle fly</name>
    <name type="synonym">Australian sheep blowfly</name>
    <dbReference type="NCBI Taxonomy" id="7375"/>
    <lineage>
        <taxon>Eukaryota</taxon>
        <taxon>Metazoa</taxon>
        <taxon>Ecdysozoa</taxon>
        <taxon>Arthropoda</taxon>
        <taxon>Hexapoda</taxon>
        <taxon>Insecta</taxon>
        <taxon>Pterygota</taxon>
        <taxon>Neoptera</taxon>
        <taxon>Endopterygota</taxon>
        <taxon>Diptera</taxon>
        <taxon>Brachycera</taxon>
        <taxon>Muscomorpha</taxon>
        <taxon>Oestroidea</taxon>
        <taxon>Calliphoridae</taxon>
        <taxon>Luciliinae</taxon>
        <taxon>Lucilia</taxon>
    </lineage>
</organism>
<proteinExistence type="predicted"/>